<keyword evidence="6 13" id="KW-0812">Transmembrane</keyword>
<evidence type="ECO:0000256" key="7">
    <source>
        <dbReference type="ARBA" id="ARBA00022989"/>
    </source>
</evidence>
<dbReference type="PANTHER" id="PTHR43531">
    <property type="entry name" value="PROTEIN ICFG"/>
    <property type="match status" value="1"/>
</dbReference>
<keyword evidence="4" id="KW-0145">Chemotaxis</keyword>
<dbReference type="CDD" id="cd06225">
    <property type="entry name" value="HAMP"/>
    <property type="match status" value="1"/>
</dbReference>
<evidence type="ECO:0000256" key="4">
    <source>
        <dbReference type="ARBA" id="ARBA00022500"/>
    </source>
</evidence>
<keyword evidence="5" id="KW-0997">Cell inner membrane</keyword>
<dbReference type="OrthoDB" id="9806477at2"/>
<comment type="similarity">
    <text evidence="10">Belongs to the methyl-accepting chemotaxis (MCP) protein family.</text>
</comment>
<dbReference type="CDD" id="cd11386">
    <property type="entry name" value="MCP_signal"/>
    <property type="match status" value="1"/>
</dbReference>
<dbReference type="PRINTS" id="PR00260">
    <property type="entry name" value="CHEMTRNSDUCR"/>
</dbReference>
<dbReference type="Pfam" id="PF02203">
    <property type="entry name" value="TarH"/>
    <property type="match status" value="1"/>
</dbReference>
<evidence type="ECO:0000256" key="2">
    <source>
        <dbReference type="ARBA" id="ARBA00022475"/>
    </source>
</evidence>
<evidence type="ECO:0000313" key="16">
    <source>
        <dbReference type="EMBL" id="ABD71312.1"/>
    </source>
</evidence>
<reference evidence="17" key="1">
    <citation type="submission" date="2006-02" db="EMBL/GenBank/DDBJ databases">
        <title>Complete sequence of chromosome of Rhodoferax ferrireducens DSM 15236.</title>
        <authorList>
            <person name="Copeland A."/>
            <person name="Lucas S."/>
            <person name="Lapidus A."/>
            <person name="Barry K."/>
            <person name="Detter J.C."/>
            <person name="Glavina del Rio T."/>
            <person name="Hammon N."/>
            <person name="Israni S."/>
            <person name="Pitluck S."/>
            <person name="Brettin T."/>
            <person name="Bruce D."/>
            <person name="Han C."/>
            <person name="Tapia R."/>
            <person name="Gilna P."/>
            <person name="Kiss H."/>
            <person name="Schmutz J."/>
            <person name="Larimer F."/>
            <person name="Land M."/>
            <person name="Kyrpides N."/>
            <person name="Ivanova N."/>
            <person name="Richardson P."/>
        </authorList>
    </citation>
    <scope>NUCLEOTIDE SEQUENCE [LARGE SCALE GENOMIC DNA]</scope>
    <source>
        <strain evidence="17">ATCC BAA-621 / DSM 15236 / T118</strain>
    </source>
</reference>
<dbReference type="GO" id="GO:0007165">
    <property type="term" value="P:signal transduction"/>
    <property type="evidence" value="ECO:0007669"/>
    <property type="project" value="UniProtKB-KW"/>
</dbReference>
<dbReference type="FunFam" id="1.10.287.950:FF:000001">
    <property type="entry name" value="Methyl-accepting chemotaxis sensory transducer"/>
    <property type="match status" value="1"/>
</dbReference>
<dbReference type="STRING" id="338969.Rfer_3609"/>
<dbReference type="SMART" id="SM00304">
    <property type="entry name" value="HAMP"/>
    <property type="match status" value="1"/>
</dbReference>
<evidence type="ECO:0000256" key="12">
    <source>
        <dbReference type="SAM" id="MobiDB-lite"/>
    </source>
</evidence>
<evidence type="ECO:0000256" key="9">
    <source>
        <dbReference type="ARBA" id="ARBA00023224"/>
    </source>
</evidence>
<dbReference type="PANTHER" id="PTHR43531:SF14">
    <property type="entry name" value="METHYL-ACCEPTING CHEMOTAXIS PROTEIN I-RELATED"/>
    <property type="match status" value="1"/>
</dbReference>
<organism evidence="16 17">
    <name type="scientific">Albidiferax ferrireducens (strain ATCC BAA-621 / DSM 15236 / T118)</name>
    <name type="common">Rhodoferax ferrireducens</name>
    <dbReference type="NCBI Taxonomy" id="338969"/>
    <lineage>
        <taxon>Bacteria</taxon>
        <taxon>Pseudomonadati</taxon>
        <taxon>Pseudomonadota</taxon>
        <taxon>Betaproteobacteria</taxon>
        <taxon>Burkholderiales</taxon>
        <taxon>Comamonadaceae</taxon>
        <taxon>Rhodoferax</taxon>
    </lineage>
</organism>
<keyword evidence="7 13" id="KW-1133">Transmembrane helix</keyword>
<name>Q21SE1_ALBFT</name>
<evidence type="ECO:0000313" key="17">
    <source>
        <dbReference type="Proteomes" id="UP000008332"/>
    </source>
</evidence>
<dbReference type="Pfam" id="PF00672">
    <property type="entry name" value="HAMP"/>
    <property type="match status" value="1"/>
</dbReference>
<keyword evidence="9 11" id="KW-0807">Transducer</keyword>
<dbReference type="GO" id="GO:0004888">
    <property type="term" value="F:transmembrane signaling receptor activity"/>
    <property type="evidence" value="ECO:0007669"/>
    <property type="project" value="InterPro"/>
</dbReference>
<dbReference type="SMART" id="SM00283">
    <property type="entry name" value="MA"/>
    <property type="match status" value="1"/>
</dbReference>
<dbReference type="RefSeq" id="WP_011465875.1">
    <property type="nucleotide sequence ID" value="NC_007908.1"/>
</dbReference>
<evidence type="ECO:0000256" key="11">
    <source>
        <dbReference type="PROSITE-ProRule" id="PRU00284"/>
    </source>
</evidence>
<proteinExistence type="inferred from homology"/>
<evidence type="ECO:0000256" key="1">
    <source>
        <dbReference type="ARBA" id="ARBA00004429"/>
    </source>
</evidence>
<feature type="domain" description="HAMP" evidence="15">
    <location>
        <begin position="211"/>
        <end position="264"/>
    </location>
</feature>
<feature type="compositionally biased region" description="Low complexity" evidence="12">
    <location>
        <begin position="552"/>
        <end position="589"/>
    </location>
</feature>
<dbReference type="EMBL" id="CP000267">
    <property type="protein sequence ID" value="ABD71312.1"/>
    <property type="molecule type" value="Genomic_DNA"/>
</dbReference>
<feature type="domain" description="Methyl-accepting transducer" evidence="14">
    <location>
        <begin position="269"/>
        <end position="498"/>
    </location>
</feature>
<gene>
    <name evidence="16" type="ordered locus">Rfer_3609</name>
</gene>
<keyword evidence="17" id="KW-1185">Reference proteome</keyword>
<feature type="transmembrane region" description="Helical" evidence="13">
    <location>
        <begin position="187"/>
        <end position="210"/>
    </location>
</feature>
<evidence type="ECO:0000256" key="6">
    <source>
        <dbReference type="ARBA" id="ARBA00022692"/>
    </source>
</evidence>
<feature type="region of interest" description="Disordered" evidence="12">
    <location>
        <begin position="534"/>
        <end position="596"/>
    </location>
</feature>
<dbReference type="AlphaFoldDB" id="Q21SE1"/>
<comment type="subcellular location">
    <subcellularLocation>
        <location evidence="1">Cell inner membrane</location>
        <topology evidence="1">Multi-pass membrane protein</topology>
    </subcellularLocation>
</comment>
<evidence type="ECO:0000256" key="10">
    <source>
        <dbReference type="ARBA" id="ARBA00029447"/>
    </source>
</evidence>
<dbReference type="HOGENOM" id="CLU_000445_107_16_4"/>
<dbReference type="InterPro" id="IPR003660">
    <property type="entry name" value="HAMP_dom"/>
</dbReference>
<dbReference type="PROSITE" id="PS50885">
    <property type="entry name" value="HAMP"/>
    <property type="match status" value="1"/>
</dbReference>
<dbReference type="PROSITE" id="PS50111">
    <property type="entry name" value="CHEMOTAXIS_TRANSDUC_2"/>
    <property type="match status" value="1"/>
</dbReference>
<dbReference type="InterPro" id="IPR051310">
    <property type="entry name" value="MCP_chemotaxis"/>
</dbReference>
<dbReference type="InterPro" id="IPR004090">
    <property type="entry name" value="Chemotax_Me-accpt_rcpt"/>
</dbReference>
<dbReference type="GO" id="GO:0006935">
    <property type="term" value="P:chemotaxis"/>
    <property type="evidence" value="ECO:0007669"/>
    <property type="project" value="UniProtKB-KW"/>
</dbReference>
<dbReference type="SUPFAM" id="SSF58104">
    <property type="entry name" value="Methyl-accepting chemotaxis protein (MCP) signaling domain"/>
    <property type="match status" value="1"/>
</dbReference>
<evidence type="ECO:0000256" key="13">
    <source>
        <dbReference type="SAM" id="Phobius"/>
    </source>
</evidence>
<evidence type="ECO:0000256" key="5">
    <source>
        <dbReference type="ARBA" id="ARBA00022519"/>
    </source>
</evidence>
<dbReference type="InterPro" id="IPR004089">
    <property type="entry name" value="MCPsignal_dom"/>
</dbReference>
<keyword evidence="8 13" id="KW-0472">Membrane</keyword>
<evidence type="ECO:0000256" key="3">
    <source>
        <dbReference type="ARBA" id="ARBA00022481"/>
    </source>
</evidence>
<dbReference type="KEGG" id="rfr:Rfer_3609"/>
<dbReference type="Proteomes" id="UP000008332">
    <property type="component" value="Chromosome"/>
</dbReference>
<evidence type="ECO:0000259" key="15">
    <source>
        <dbReference type="PROSITE" id="PS50885"/>
    </source>
</evidence>
<dbReference type="InterPro" id="IPR003122">
    <property type="entry name" value="Tar_rcpt_lig-bd"/>
</dbReference>
<accession>Q21SE1</accession>
<sequence length="596" mass="62555">MNRLKISTRLALLIGVLAMLLVLTGSIGLYGMGKSDEAMDIAYKDSTVQIANIGNIKYLMLRNRLMIANAVIEQTPESIKRAGDEVEADIAKISKIWDVYLVGPKSSEEAQLAKAYADKRAQYVQEGLRPAVAALQANELPTTRQLVVEKIRPAFDAARDAADALQKFQLDEAKKGFEANSDRYHTIRAVCIAAIALGLLFAAWFGWMLARGIANPLARAVKISEAVAQGDLSQTIRVTNGTDEISALMRGFAHMQTSLASVVTNVRRGSEGVATASAEIAQGNSDLSSRTESQASALEETAASMEQLSSTVKANADNARQANQLALSASTVAVQGGEVVAQVVDTMKGINDASRKISDIISVIDGIAFQTNILALNAAVEAARAGEQGRGFAVVASEVRSLAGRSAEAAKEIKSLINANVEHVEQGTLLVDKAGSTMTEVVSAIKRVTDIMGEISAASNEQSLGVTQVGEAVTQMDQVTQQNAALVEEMAAAASSLKVQAQELVQVVAVFKLSANDAQQGMATMAAVRSHKPGAVPFKGEERRGAGIPKGAAARSRTSSPASQAPSTTPTLLSARAAPPKAAPAAAGAEGDWETF</sequence>
<protein>
    <submittedName>
        <fullName evidence="16">Methyl-accepting chemotaxis sensory transducer</fullName>
    </submittedName>
</protein>
<evidence type="ECO:0000256" key="8">
    <source>
        <dbReference type="ARBA" id="ARBA00023136"/>
    </source>
</evidence>
<dbReference type="GO" id="GO:0005886">
    <property type="term" value="C:plasma membrane"/>
    <property type="evidence" value="ECO:0007669"/>
    <property type="project" value="UniProtKB-SubCell"/>
</dbReference>
<dbReference type="Gene3D" id="1.10.287.950">
    <property type="entry name" value="Methyl-accepting chemotaxis protein"/>
    <property type="match status" value="1"/>
</dbReference>
<keyword evidence="3" id="KW-0488">Methylation</keyword>
<dbReference type="Pfam" id="PF00015">
    <property type="entry name" value="MCPsignal"/>
    <property type="match status" value="1"/>
</dbReference>
<evidence type="ECO:0000259" key="14">
    <source>
        <dbReference type="PROSITE" id="PS50111"/>
    </source>
</evidence>
<dbReference type="eggNOG" id="COG0840">
    <property type="taxonomic scope" value="Bacteria"/>
</dbReference>
<keyword evidence="2" id="KW-1003">Cell membrane</keyword>